<sequence>MNTKNDHKNKLIKTEEKKSSGLDLWNDRLDENLESTDHKDLAADEKAKAFSEKFDHHHQSKQ</sequence>
<organism evidence="2 3">
    <name type="scientific">Pedobacter punctiformis</name>
    <dbReference type="NCBI Taxonomy" id="3004097"/>
    <lineage>
        <taxon>Bacteria</taxon>
        <taxon>Pseudomonadati</taxon>
        <taxon>Bacteroidota</taxon>
        <taxon>Sphingobacteriia</taxon>
        <taxon>Sphingobacteriales</taxon>
        <taxon>Sphingobacteriaceae</taxon>
        <taxon>Pedobacter</taxon>
    </lineage>
</organism>
<feature type="region of interest" description="Disordered" evidence="1">
    <location>
        <begin position="1"/>
        <end position="21"/>
    </location>
</feature>
<dbReference type="EMBL" id="JAPWGM010000007">
    <property type="protein sequence ID" value="MCZ4245729.1"/>
    <property type="molecule type" value="Genomic_DNA"/>
</dbReference>
<comment type="caution">
    <text evidence="2">The sequence shown here is derived from an EMBL/GenBank/DDBJ whole genome shotgun (WGS) entry which is preliminary data.</text>
</comment>
<evidence type="ECO:0000256" key="1">
    <source>
        <dbReference type="SAM" id="MobiDB-lite"/>
    </source>
</evidence>
<keyword evidence="3" id="KW-1185">Reference proteome</keyword>
<dbReference type="RefSeq" id="WP_269428778.1">
    <property type="nucleotide sequence ID" value="NZ_JAPWGM010000007.1"/>
</dbReference>
<dbReference type="Proteomes" id="UP001144347">
    <property type="component" value="Unassembled WGS sequence"/>
</dbReference>
<accession>A0ABT4LFY4</accession>
<proteinExistence type="predicted"/>
<reference evidence="2" key="1">
    <citation type="submission" date="2022-12" db="EMBL/GenBank/DDBJ databases">
        <title>Genome sequence of HCMS5-2.</title>
        <authorList>
            <person name="Woo H."/>
        </authorList>
    </citation>
    <scope>NUCLEOTIDE SEQUENCE</scope>
    <source>
        <strain evidence="2">HCMS5-2</strain>
    </source>
</reference>
<evidence type="ECO:0000313" key="3">
    <source>
        <dbReference type="Proteomes" id="UP001144347"/>
    </source>
</evidence>
<gene>
    <name evidence="2" type="ORF">O0955_17095</name>
</gene>
<name>A0ABT4LFY4_9SPHI</name>
<protein>
    <submittedName>
        <fullName evidence="2">Uncharacterized protein</fullName>
    </submittedName>
</protein>
<evidence type="ECO:0000313" key="2">
    <source>
        <dbReference type="EMBL" id="MCZ4245729.1"/>
    </source>
</evidence>